<dbReference type="Proteomes" id="UP001190700">
    <property type="component" value="Unassembled WGS sequence"/>
</dbReference>
<feature type="region of interest" description="Disordered" evidence="1">
    <location>
        <begin position="66"/>
        <end position="109"/>
    </location>
</feature>
<proteinExistence type="predicted"/>
<dbReference type="AlphaFoldDB" id="A0AAE0FUK2"/>
<evidence type="ECO:0000256" key="1">
    <source>
        <dbReference type="SAM" id="MobiDB-lite"/>
    </source>
</evidence>
<reference evidence="2 3" key="1">
    <citation type="journal article" date="2015" name="Genome Biol. Evol.">
        <title>Comparative Genomics of a Bacterivorous Green Alga Reveals Evolutionary Causalities and Consequences of Phago-Mixotrophic Mode of Nutrition.</title>
        <authorList>
            <person name="Burns J.A."/>
            <person name="Paasch A."/>
            <person name="Narechania A."/>
            <person name="Kim E."/>
        </authorList>
    </citation>
    <scope>NUCLEOTIDE SEQUENCE [LARGE SCALE GENOMIC DNA]</scope>
    <source>
        <strain evidence="2 3">PLY_AMNH</strain>
    </source>
</reference>
<feature type="non-terminal residue" evidence="2">
    <location>
        <position position="1"/>
    </location>
</feature>
<protein>
    <submittedName>
        <fullName evidence="2">Uncharacterized protein</fullName>
    </submittedName>
</protein>
<dbReference type="EMBL" id="LGRX02013536">
    <property type="protein sequence ID" value="KAK3265977.1"/>
    <property type="molecule type" value="Genomic_DNA"/>
</dbReference>
<comment type="caution">
    <text evidence="2">The sequence shown here is derived from an EMBL/GenBank/DDBJ whole genome shotgun (WGS) entry which is preliminary data.</text>
</comment>
<accession>A0AAE0FUK2</accession>
<evidence type="ECO:0000313" key="2">
    <source>
        <dbReference type="EMBL" id="KAK3265977.1"/>
    </source>
</evidence>
<evidence type="ECO:0000313" key="3">
    <source>
        <dbReference type="Proteomes" id="UP001190700"/>
    </source>
</evidence>
<keyword evidence="3" id="KW-1185">Reference proteome</keyword>
<organism evidence="2 3">
    <name type="scientific">Cymbomonas tetramitiformis</name>
    <dbReference type="NCBI Taxonomy" id="36881"/>
    <lineage>
        <taxon>Eukaryota</taxon>
        <taxon>Viridiplantae</taxon>
        <taxon>Chlorophyta</taxon>
        <taxon>Pyramimonadophyceae</taxon>
        <taxon>Pyramimonadales</taxon>
        <taxon>Pyramimonadaceae</taxon>
        <taxon>Cymbomonas</taxon>
    </lineage>
</organism>
<gene>
    <name evidence="2" type="ORF">CYMTET_25374</name>
</gene>
<name>A0AAE0FUK2_9CHLO</name>
<sequence>HVGGLPWGLYSERSFQDQQQEAPSKFANVPVDEVTWEIPLSSRVSIKRPNIVPALDLHNIHPPLDDVAHHLHDPAFTPSEHGYADESPPPSQLERSGCIPGSNDYATSF</sequence>